<accession>A0ABS8Y3H9</accession>
<evidence type="ECO:0000313" key="1">
    <source>
        <dbReference type="EMBL" id="MCE5165687.1"/>
    </source>
</evidence>
<name>A0ABS8Y3H9_DATST</name>
<keyword evidence="2" id="KW-1185">Reference proteome</keyword>
<gene>
    <name evidence="1" type="ORF">HAX54_011654</name>
</gene>
<feature type="non-terminal residue" evidence="1">
    <location>
        <position position="1"/>
    </location>
</feature>
<comment type="caution">
    <text evidence="1">The sequence shown here is derived from an EMBL/GenBank/DDBJ whole genome shotgun (WGS) entry which is preliminary data.</text>
</comment>
<sequence>QSLKQPLATPREAKALQCYAPPEAPAVLALKGARRGSKNFTMPGMRRRPPDAKACARHCLPSVMLGVSTPLSSTKCVTRKGVQTANNKQIPFQLGKGASNPK</sequence>
<dbReference type="EMBL" id="JACEIK010016660">
    <property type="protein sequence ID" value="MCE5165687.1"/>
    <property type="molecule type" value="Genomic_DNA"/>
</dbReference>
<reference evidence="1 2" key="1">
    <citation type="journal article" date="2021" name="BMC Genomics">
        <title>Datura genome reveals duplications of psychoactive alkaloid biosynthetic genes and high mutation rate following tissue culture.</title>
        <authorList>
            <person name="Rajewski A."/>
            <person name="Carter-House D."/>
            <person name="Stajich J."/>
            <person name="Litt A."/>
        </authorList>
    </citation>
    <scope>NUCLEOTIDE SEQUENCE [LARGE SCALE GENOMIC DNA]</scope>
    <source>
        <strain evidence="1">AR-01</strain>
    </source>
</reference>
<protein>
    <submittedName>
        <fullName evidence="1">Uncharacterized protein</fullName>
    </submittedName>
</protein>
<organism evidence="1 2">
    <name type="scientific">Datura stramonium</name>
    <name type="common">Jimsonweed</name>
    <name type="synonym">Common thornapple</name>
    <dbReference type="NCBI Taxonomy" id="4076"/>
    <lineage>
        <taxon>Eukaryota</taxon>
        <taxon>Viridiplantae</taxon>
        <taxon>Streptophyta</taxon>
        <taxon>Embryophyta</taxon>
        <taxon>Tracheophyta</taxon>
        <taxon>Spermatophyta</taxon>
        <taxon>Magnoliopsida</taxon>
        <taxon>eudicotyledons</taxon>
        <taxon>Gunneridae</taxon>
        <taxon>Pentapetalae</taxon>
        <taxon>asterids</taxon>
        <taxon>lamiids</taxon>
        <taxon>Solanales</taxon>
        <taxon>Solanaceae</taxon>
        <taxon>Solanoideae</taxon>
        <taxon>Datureae</taxon>
        <taxon>Datura</taxon>
    </lineage>
</organism>
<proteinExistence type="predicted"/>
<dbReference type="Proteomes" id="UP000823775">
    <property type="component" value="Unassembled WGS sequence"/>
</dbReference>
<evidence type="ECO:0000313" key="2">
    <source>
        <dbReference type="Proteomes" id="UP000823775"/>
    </source>
</evidence>